<feature type="transmembrane region" description="Helical" evidence="1">
    <location>
        <begin position="130"/>
        <end position="153"/>
    </location>
</feature>
<dbReference type="EMBL" id="LQYT01000140">
    <property type="protein sequence ID" value="KYD08332.1"/>
    <property type="molecule type" value="Genomic_DNA"/>
</dbReference>
<dbReference type="SUPFAM" id="SSF158560">
    <property type="entry name" value="BH3980-like"/>
    <property type="match status" value="1"/>
</dbReference>
<dbReference type="STRING" id="301148.B4135_4043"/>
<evidence type="ECO:0000313" key="2">
    <source>
        <dbReference type="EMBL" id="KYD08332.1"/>
    </source>
</evidence>
<feature type="transmembrane region" description="Helical" evidence="1">
    <location>
        <begin position="173"/>
        <end position="192"/>
    </location>
</feature>
<evidence type="ECO:0000256" key="1">
    <source>
        <dbReference type="SAM" id="Phobius"/>
    </source>
</evidence>
<name>A0A150L9F4_9BACI</name>
<evidence type="ECO:0000313" key="3">
    <source>
        <dbReference type="Proteomes" id="UP000075683"/>
    </source>
</evidence>
<reference evidence="2 3" key="1">
    <citation type="submission" date="2016-01" db="EMBL/GenBank/DDBJ databases">
        <title>Draft Genome Sequences of Seven Thermophilic Sporeformers Isolated from Foods.</title>
        <authorList>
            <person name="Berendsen E.M."/>
            <person name="Wells-Bennik M.H."/>
            <person name="Krawcyk A.O."/>
            <person name="De Jong A."/>
            <person name="Holsappel S."/>
            <person name="Eijlander R.T."/>
            <person name="Kuipers O.P."/>
        </authorList>
    </citation>
    <scope>NUCLEOTIDE SEQUENCE [LARGE SCALE GENOMIC DNA]</scope>
    <source>
        <strain evidence="2 3">B4135</strain>
    </source>
</reference>
<keyword evidence="1" id="KW-0472">Membrane</keyword>
<dbReference type="Proteomes" id="UP000075683">
    <property type="component" value="Unassembled WGS sequence"/>
</dbReference>
<feature type="transmembrane region" description="Helical" evidence="1">
    <location>
        <begin position="204"/>
        <end position="221"/>
    </location>
</feature>
<sequence length="228" mass="25653">MMVSAKTLIEINNRKRKLLTEENEKYYSDLLIYIRSNMSVSERATEEILLEILEHLLEGQREGKTAEEIFGKNPKEYADEILGLLPKEKLTGWLSFIAVVAADLLGIVLMISGLILFIVSQFREVDPEIFLIKELVVFLVNLSMSLALAAVVFRFIKKSVYLQNAKAEKKLSLEIFFIVGTGGALMIAFTAFFPDFGPSVTVSWPVQILAGFVIWASVRVAKKIFANK</sequence>
<gene>
    <name evidence="2" type="ORF">B4135_4043</name>
</gene>
<dbReference type="Gene3D" id="1.10.1900.10">
    <property type="entry name" value="c-terminal domain of poly(a) binding protein"/>
    <property type="match status" value="1"/>
</dbReference>
<feature type="transmembrane region" description="Helical" evidence="1">
    <location>
        <begin position="93"/>
        <end position="118"/>
    </location>
</feature>
<dbReference type="PANTHER" id="PTHR41307">
    <property type="entry name" value="MEMBRANE PROTEIN-RELATED"/>
    <property type="match status" value="1"/>
</dbReference>
<accession>A0A150L9F4</accession>
<dbReference type="AlphaFoldDB" id="A0A150L9F4"/>
<dbReference type="InterPro" id="IPR009214">
    <property type="entry name" value="DUF1129"/>
</dbReference>
<organism evidence="2 3">
    <name type="scientific">Caldibacillus debilis</name>
    <dbReference type="NCBI Taxonomy" id="301148"/>
    <lineage>
        <taxon>Bacteria</taxon>
        <taxon>Bacillati</taxon>
        <taxon>Bacillota</taxon>
        <taxon>Bacilli</taxon>
        <taxon>Bacillales</taxon>
        <taxon>Bacillaceae</taxon>
        <taxon>Caldibacillus</taxon>
    </lineage>
</organism>
<keyword evidence="1" id="KW-1133">Transmembrane helix</keyword>
<comment type="caution">
    <text evidence="2">The sequence shown here is derived from an EMBL/GenBank/DDBJ whole genome shotgun (WGS) entry which is preliminary data.</text>
</comment>
<evidence type="ECO:0008006" key="4">
    <source>
        <dbReference type="Google" id="ProtNLM"/>
    </source>
</evidence>
<protein>
    <recommendedName>
        <fullName evidence="4">DUF1129 domain-containing protein</fullName>
    </recommendedName>
</protein>
<dbReference type="Pfam" id="PF06570">
    <property type="entry name" value="DUF1129"/>
    <property type="match status" value="1"/>
</dbReference>
<proteinExistence type="predicted"/>
<keyword evidence="1" id="KW-0812">Transmembrane</keyword>
<dbReference type="PANTHER" id="PTHR41307:SF1">
    <property type="entry name" value="MEMBRANE PROTEIN"/>
    <property type="match status" value="1"/>
</dbReference>